<sequence length="523" mass="59151">MPSKEKVLITFASTENVLLMARRNKKQEALRRLDAIGIDNLIDDEIKPRELPDPSNPKAKLKKFQKPATPILPLKKWDEELILLLDKLVLEMDDNAKVKRQLSTAVHTRHHSHRWNKNVLEILACDVARTLKNRLAYVEHLEQEQEAEAALLQGQGLDNEVREAEAALLQEQGPGDNEVREADDRADSADVQEAADGHDEEPMVQVDGPYDLATLEEGYKGDLDTDDTHDEHIGPVYGQDTLDAPEDHSCDGDDEMEDLEDEDEMYTENNNSSGDEEMEDMQEKRDTRGEGLVSREDSDEDSQEASLEDSQDLNHSSHSSQTGHEDDDDVIVLHSRSVPVPDWEAKLTVICPDRKTYSELRLPFQDTLDFFNSEDNTSYDHSNTYVAFEVLPIQADDDAAAEAAYNDMDELVAVLKHLNRSVPIAEDNLHLPTRKMPVAHLCAARTEAKDALRQAMAEAEREEGSKATIERAKESLMVYERADFEWSRNKIARQAQMEYNDAHAENGLVLSLKMKELFESVVL</sequence>
<feature type="compositionally biased region" description="Basic and acidic residues" evidence="2">
    <location>
        <begin position="281"/>
        <end position="296"/>
    </location>
</feature>
<keyword evidence="1" id="KW-0175">Coiled coil</keyword>
<comment type="caution">
    <text evidence="3">The sequence shown here is derived from an EMBL/GenBank/DDBJ whole genome shotgun (WGS) entry which is preliminary data.</text>
</comment>
<evidence type="ECO:0000256" key="2">
    <source>
        <dbReference type="SAM" id="MobiDB-lite"/>
    </source>
</evidence>
<reference evidence="3 4" key="1">
    <citation type="journal article" date="2022" name="G3 (Bethesda)">
        <title>Enemy or ally: a genomic approach to elucidate the lifestyle of Phyllosticta citrichinaensis.</title>
        <authorList>
            <person name="Buijs V.A."/>
            <person name="Groenewald J.Z."/>
            <person name="Haridas S."/>
            <person name="LaButti K.M."/>
            <person name="Lipzen A."/>
            <person name="Martin F.M."/>
            <person name="Barry K."/>
            <person name="Grigoriev I.V."/>
            <person name="Crous P.W."/>
            <person name="Seidl M.F."/>
        </authorList>
    </citation>
    <scope>NUCLEOTIDE SEQUENCE [LARGE SCALE GENOMIC DNA]</scope>
    <source>
        <strain evidence="3 4">CBS 129764</strain>
    </source>
</reference>
<gene>
    <name evidence="3" type="ORF">IWX90DRAFT_515857</name>
</gene>
<protein>
    <submittedName>
        <fullName evidence="3">Uncharacterized protein</fullName>
    </submittedName>
</protein>
<feature type="coiled-coil region" evidence="1">
    <location>
        <begin position="442"/>
        <end position="472"/>
    </location>
</feature>
<dbReference type="EMBL" id="JBBWUH010000008">
    <property type="protein sequence ID" value="KAK8159265.1"/>
    <property type="molecule type" value="Genomic_DNA"/>
</dbReference>
<keyword evidence="4" id="KW-1185">Reference proteome</keyword>
<organism evidence="3 4">
    <name type="scientific">Phyllosticta citrichinensis</name>
    <dbReference type="NCBI Taxonomy" id="1130410"/>
    <lineage>
        <taxon>Eukaryota</taxon>
        <taxon>Fungi</taxon>
        <taxon>Dikarya</taxon>
        <taxon>Ascomycota</taxon>
        <taxon>Pezizomycotina</taxon>
        <taxon>Dothideomycetes</taxon>
        <taxon>Dothideomycetes incertae sedis</taxon>
        <taxon>Botryosphaeriales</taxon>
        <taxon>Phyllostictaceae</taxon>
        <taxon>Phyllosticta</taxon>
    </lineage>
</organism>
<feature type="compositionally biased region" description="Polar residues" evidence="2">
    <location>
        <begin position="313"/>
        <end position="322"/>
    </location>
</feature>
<evidence type="ECO:0000256" key="1">
    <source>
        <dbReference type="SAM" id="Coils"/>
    </source>
</evidence>
<feature type="compositionally biased region" description="Basic and acidic residues" evidence="2">
    <location>
        <begin position="177"/>
        <end position="188"/>
    </location>
</feature>
<feature type="region of interest" description="Disordered" evidence="2">
    <location>
        <begin position="220"/>
        <end position="327"/>
    </location>
</feature>
<evidence type="ECO:0000313" key="4">
    <source>
        <dbReference type="Proteomes" id="UP001456524"/>
    </source>
</evidence>
<name>A0ABR1XKJ2_9PEZI</name>
<evidence type="ECO:0000313" key="3">
    <source>
        <dbReference type="EMBL" id="KAK8159265.1"/>
    </source>
</evidence>
<feature type="region of interest" description="Disordered" evidence="2">
    <location>
        <begin position="171"/>
        <end position="207"/>
    </location>
</feature>
<dbReference type="Proteomes" id="UP001456524">
    <property type="component" value="Unassembled WGS sequence"/>
</dbReference>
<proteinExistence type="predicted"/>
<feature type="compositionally biased region" description="Acidic residues" evidence="2">
    <location>
        <begin position="252"/>
        <end position="266"/>
    </location>
</feature>
<accession>A0ABR1XKJ2</accession>
<feature type="compositionally biased region" description="Acidic residues" evidence="2">
    <location>
        <begin position="297"/>
        <end position="311"/>
    </location>
</feature>